<reference evidence="3" key="1">
    <citation type="journal article" date="2024" name="IScience">
        <title>Strigolactones Initiate the Formation of Haustorium-like Structures in Castilleja.</title>
        <authorList>
            <person name="Buerger M."/>
            <person name="Peterson D."/>
            <person name="Chory J."/>
        </authorList>
    </citation>
    <scope>NUCLEOTIDE SEQUENCE [LARGE SCALE GENOMIC DNA]</scope>
</reference>
<comment type="caution">
    <text evidence="2">The sequence shown here is derived from an EMBL/GenBank/DDBJ whole genome shotgun (WGS) entry which is preliminary data.</text>
</comment>
<evidence type="ECO:0000313" key="3">
    <source>
        <dbReference type="Proteomes" id="UP001632038"/>
    </source>
</evidence>
<evidence type="ECO:0000256" key="1">
    <source>
        <dbReference type="SAM" id="MobiDB-lite"/>
    </source>
</evidence>
<evidence type="ECO:0008006" key="4">
    <source>
        <dbReference type="Google" id="ProtNLM"/>
    </source>
</evidence>
<feature type="compositionally biased region" description="Basic and acidic residues" evidence="1">
    <location>
        <begin position="1"/>
        <end position="12"/>
    </location>
</feature>
<evidence type="ECO:0000313" key="2">
    <source>
        <dbReference type="EMBL" id="KAL3637364.1"/>
    </source>
</evidence>
<proteinExistence type="predicted"/>
<keyword evidence="3" id="KW-1185">Reference proteome</keyword>
<dbReference type="EMBL" id="JAVIJP010000025">
    <property type="protein sequence ID" value="KAL3637364.1"/>
    <property type="molecule type" value="Genomic_DNA"/>
</dbReference>
<dbReference type="AlphaFoldDB" id="A0ABD3D6A0"/>
<accession>A0ABD3D6A0</accession>
<protein>
    <recommendedName>
        <fullName evidence="4">DNA/RNA-binding protein Alba-like domain-containing protein</fullName>
    </recommendedName>
</protein>
<gene>
    <name evidence="2" type="ORF">CASFOL_018532</name>
</gene>
<feature type="region of interest" description="Disordered" evidence="1">
    <location>
        <begin position="1"/>
        <end position="57"/>
    </location>
</feature>
<dbReference type="Proteomes" id="UP001632038">
    <property type="component" value="Unassembled WGS sequence"/>
</dbReference>
<organism evidence="2 3">
    <name type="scientific">Castilleja foliolosa</name>
    <dbReference type="NCBI Taxonomy" id="1961234"/>
    <lineage>
        <taxon>Eukaryota</taxon>
        <taxon>Viridiplantae</taxon>
        <taxon>Streptophyta</taxon>
        <taxon>Embryophyta</taxon>
        <taxon>Tracheophyta</taxon>
        <taxon>Spermatophyta</taxon>
        <taxon>Magnoliopsida</taxon>
        <taxon>eudicotyledons</taxon>
        <taxon>Gunneridae</taxon>
        <taxon>Pentapetalae</taxon>
        <taxon>asterids</taxon>
        <taxon>lamiids</taxon>
        <taxon>Lamiales</taxon>
        <taxon>Orobanchaceae</taxon>
        <taxon>Pedicularideae</taxon>
        <taxon>Castillejinae</taxon>
        <taxon>Castilleja</taxon>
    </lineage>
</organism>
<feature type="compositionally biased region" description="Basic residues" evidence="1">
    <location>
        <begin position="23"/>
        <end position="35"/>
    </location>
</feature>
<sequence length="129" mass="14281">MRTREKAIKNAPDDLDVGENKGSGKRRQQQQKKKSPAVEENVAPTTLPPFKEKKSAAKKRKQVVEAVGDVEVEEVEEKQKKKRKRYDSDFVIHCKPNGLCEIVGALKGVQEKDVKAVGFGGSICAFSSL</sequence>
<name>A0ABD3D6A0_9LAMI</name>